<name>A0ABW9JP26_9SPHI</name>
<protein>
    <submittedName>
        <fullName evidence="1">HD domain-containing protein</fullName>
    </submittedName>
</protein>
<dbReference type="RefSeq" id="WP_138729209.1">
    <property type="nucleotide sequence ID" value="NZ_SRMP02000050.1"/>
</dbReference>
<keyword evidence="2" id="KW-1185">Reference proteome</keyword>
<dbReference type="SUPFAM" id="SSF109604">
    <property type="entry name" value="HD-domain/PDEase-like"/>
    <property type="match status" value="1"/>
</dbReference>
<reference evidence="1 2" key="1">
    <citation type="submission" date="2024-12" db="EMBL/GenBank/DDBJ databases">
        <authorList>
            <person name="Hu S."/>
        </authorList>
    </citation>
    <scope>NUCLEOTIDE SEQUENCE [LARGE SCALE GENOMIC DNA]</scope>
    <source>
        <strain evidence="1 2">P-25</strain>
    </source>
</reference>
<gene>
    <name evidence="1" type="ORF">E5L68_019355</name>
</gene>
<evidence type="ECO:0000313" key="2">
    <source>
        <dbReference type="Proteomes" id="UP001517367"/>
    </source>
</evidence>
<dbReference type="InterPro" id="IPR003607">
    <property type="entry name" value="HD/PDEase_dom"/>
</dbReference>
<organism evidence="1 2">
    <name type="scientific">Pedobacter helvus</name>
    <dbReference type="NCBI Taxonomy" id="2563444"/>
    <lineage>
        <taxon>Bacteria</taxon>
        <taxon>Pseudomonadati</taxon>
        <taxon>Bacteroidota</taxon>
        <taxon>Sphingobacteriia</taxon>
        <taxon>Sphingobacteriales</taxon>
        <taxon>Sphingobacteriaceae</taxon>
        <taxon>Pedobacter</taxon>
    </lineage>
</organism>
<dbReference type="Proteomes" id="UP001517367">
    <property type="component" value="Unassembled WGS sequence"/>
</dbReference>
<dbReference type="CDD" id="cd00077">
    <property type="entry name" value="HDc"/>
    <property type="match status" value="1"/>
</dbReference>
<sequence length="238" mass="26983">MEKNTQNIPNSHRLFTAHFGHNWQDQAFFCKALAAMSTVENRLDLLGQLVAGYVANLFAEHASSTLLYHNLAHTRLVATRALEIASFYSVGATERFVVLAAAWFHDTGQLFCGPVGHEQMSVAIMEDFLGPQELVNEKIKDISGCIMATRIPHSPENLLHEIICDADTYNLGTEEFLTTDPMLKEELQLRGLVVEPGWDEATLDFLTWHRFFTTYCRERLEAGKKRNIDILRSRIEGK</sequence>
<proteinExistence type="predicted"/>
<accession>A0ABW9JP26</accession>
<dbReference type="Gene3D" id="1.10.3210.10">
    <property type="entry name" value="Hypothetical protein af1432"/>
    <property type="match status" value="1"/>
</dbReference>
<evidence type="ECO:0000313" key="1">
    <source>
        <dbReference type="EMBL" id="MFN0293545.1"/>
    </source>
</evidence>
<dbReference type="EMBL" id="SRMP02000050">
    <property type="protein sequence ID" value="MFN0293545.1"/>
    <property type="molecule type" value="Genomic_DNA"/>
</dbReference>
<comment type="caution">
    <text evidence="1">The sequence shown here is derived from an EMBL/GenBank/DDBJ whole genome shotgun (WGS) entry which is preliminary data.</text>
</comment>